<dbReference type="GO" id="GO:0005634">
    <property type="term" value="C:nucleus"/>
    <property type="evidence" value="ECO:0007669"/>
    <property type="project" value="TreeGrafter"/>
</dbReference>
<dbReference type="Proteomes" id="UP001487740">
    <property type="component" value="Unassembled WGS sequence"/>
</dbReference>
<feature type="compositionally biased region" description="Basic and acidic residues" evidence="1">
    <location>
        <begin position="11"/>
        <end position="21"/>
    </location>
</feature>
<protein>
    <submittedName>
        <fullName evidence="2">Uncharacterized protein</fullName>
    </submittedName>
</protein>
<dbReference type="GO" id="GO:0061630">
    <property type="term" value="F:ubiquitin protein ligase activity"/>
    <property type="evidence" value="ECO:0007669"/>
    <property type="project" value="TreeGrafter"/>
</dbReference>
<dbReference type="AlphaFoldDB" id="A0AAW0TF23"/>
<dbReference type="Pfam" id="PF00653">
    <property type="entry name" value="BIR"/>
    <property type="match status" value="2"/>
</dbReference>
<gene>
    <name evidence="2" type="ORF">O3P69_010771</name>
</gene>
<dbReference type="GO" id="GO:0031398">
    <property type="term" value="P:positive regulation of protein ubiquitination"/>
    <property type="evidence" value="ECO:0007669"/>
    <property type="project" value="TreeGrafter"/>
</dbReference>
<sequence>MQFDGLSIVDKPARAPEPRGERRFHSLKGLMLESVRRQTFVDWPVDFLDRDNLAQAGFFYLRTMDHVQCAFCRGIVGYWDEGDQPETEHKKHFPNCPFVMGAATGNVPAAANPDTDEGRLYKMLNEFYAFKMANTRPSLPSTYHTDSMRVLDGGKVAYPQLNTSVSRLRTFSRWPKETRVDAEKLSDAGFFYTGISDFVQCFHCGGGLFAWRKEDDPFADHARHYPSCNFIRMTHNVPNGVEVSGEVNTLERQSTLSKQEAEMLLHHPLAKRLVALGLSSLSVREALKLSVEASGFLCPTVTEALELVFDYDEKERQKSPKNQCHDGLPVPQSEPQEPNHEATGGTSEASMEVEETKETFFPPTPPPEHSGQSTLSDYSKLLQEVQALRQAVQVEERRLQCRLCGKEQVAVVFQPCSHLHLCADCARPRDSCVTCGSVVRGTLRPIIG</sequence>
<evidence type="ECO:0000256" key="1">
    <source>
        <dbReference type="SAM" id="MobiDB-lite"/>
    </source>
</evidence>
<dbReference type="GO" id="GO:0051726">
    <property type="term" value="P:regulation of cell cycle"/>
    <property type="evidence" value="ECO:0007669"/>
    <property type="project" value="TreeGrafter"/>
</dbReference>
<name>A0AAW0TF23_SCYPA</name>
<dbReference type="InterPro" id="IPR050784">
    <property type="entry name" value="IAP"/>
</dbReference>
<dbReference type="Gene3D" id="3.30.40.10">
    <property type="entry name" value="Zinc/RING finger domain, C3HC4 (zinc finger)"/>
    <property type="match status" value="1"/>
</dbReference>
<keyword evidence="3" id="KW-1185">Reference proteome</keyword>
<dbReference type="GO" id="GO:0043066">
    <property type="term" value="P:negative regulation of apoptotic process"/>
    <property type="evidence" value="ECO:0007669"/>
    <property type="project" value="TreeGrafter"/>
</dbReference>
<dbReference type="CDD" id="cd00022">
    <property type="entry name" value="BIR"/>
    <property type="match status" value="2"/>
</dbReference>
<dbReference type="Pfam" id="PF13920">
    <property type="entry name" value="zf-C3HC4_3"/>
    <property type="match status" value="1"/>
</dbReference>
<dbReference type="PANTHER" id="PTHR10044:SF139">
    <property type="entry name" value="DEATH-ASSOCIATED INHIBITOR OF APOPTOSIS 2"/>
    <property type="match status" value="1"/>
</dbReference>
<organism evidence="2 3">
    <name type="scientific">Scylla paramamosain</name>
    <name type="common">Mud crab</name>
    <dbReference type="NCBI Taxonomy" id="85552"/>
    <lineage>
        <taxon>Eukaryota</taxon>
        <taxon>Metazoa</taxon>
        <taxon>Ecdysozoa</taxon>
        <taxon>Arthropoda</taxon>
        <taxon>Crustacea</taxon>
        <taxon>Multicrustacea</taxon>
        <taxon>Malacostraca</taxon>
        <taxon>Eumalacostraca</taxon>
        <taxon>Eucarida</taxon>
        <taxon>Decapoda</taxon>
        <taxon>Pleocyemata</taxon>
        <taxon>Brachyura</taxon>
        <taxon>Eubrachyura</taxon>
        <taxon>Portunoidea</taxon>
        <taxon>Portunidae</taxon>
        <taxon>Portuninae</taxon>
        <taxon>Scylla</taxon>
    </lineage>
</organism>
<feature type="region of interest" description="Disordered" evidence="1">
    <location>
        <begin position="316"/>
        <end position="374"/>
    </location>
</feature>
<dbReference type="InterPro" id="IPR013083">
    <property type="entry name" value="Znf_RING/FYVE/PHD"/>
</dbReference>
<evidence type="ECO:0000313" key="2">
    <source>
        <dbReference type="EMBL" id="KAK8386323.1"/>
    </source>
</evidence>
<dbReference type="SMART" id="SM00238">
    <property type="entry name" value="BIR"/>
    <property type="match status" value="2"/>
</dbReference>
<dbReference type="Gene3D" id="1.10.1170.10">
    <property type="entry name" value="Inhibitor Of Apoptosis Protein (2mihbC-IAP-1), Chain A"/>
    <property type="match status" value="2"/>
</dbReference>
<reference evidence="2 3" key="1">
    <citation type="submission" date="2023-03" db="EMBL/GenBank/DDBJ databases">
        <title>High-quality genome of Scylla paramamosain provides insights in environmental adaptation.</title>
        <authorList>
            <person name="Zhang L."/>
        </authorList>
    </citation>
    <scope>NUCLEOTIDE SEQUENCE [LARGE SCALE GENOMIC DNA]</scope>
    <source>
        <strain evidence="2">LZ_2023a</strain>
        <tissue evidence="2">Muscle</tissue>
    </source>
</reference>
<dbReference type="EMBL" id="JARAKH010000031">
    <property type="protein sequence ID" value="KAK8386323.1"/>
    <property type="molecule type" value="Genomic_DNA"/>
</dbReference>
<dbReference type="SUPFAM" id="SSF57924">
    <property type="entry name" value="Inhibitor of apoptosis (IAP) repeat"/>
    <property type="match status" value="2"/>
</dbReference>
<evidence type="ECO:0000313" key="3">
    <source>
        <dbReference type="Proteomes" id="UP001487740"/>
    </source>
</evidence>
<proteinExistence type="predicted"/>
<dbReference type="PROSITE" id="PS50143">
    <property type="entry name" value="BIR_REPEAT_2"/>
    <property type="match status" value="2"/>
</dbReference>
<dbReference type="PROSITE" id="PS01282">
    <property type="entry name" value="BIR_REPEAT_1"/>
    <property type="match status" value="1"/>
</dbReference>
<dbReference type="EMBL" id="JARAKH010000031">
    <property type="protein sequence ID" value="KAK8386321.1"/>
    <property type="molecule type" value="Genomic_DNA"/>
</dbReference>
<dbReference type="GO" id="GO:0005737">
    <property type="term" value="C:cytoplasm"/>
    <property type="evidence" value="ECO:0007669"/>
    <property type="project" value="TreeGrafter"/>
</dbReference>
<feature type="region of interest" description="Disordered" evidence="1">
    <location>
        <begin position="1"/>
        <end position="21"/>
    </location>
</feature>
<dbReference type="GO" id="GO:0043027">
    <property type="term" value="F:cysteine-type endopeptidase inhibitor activity involved in apoptotic process"/>
    <property type="evidence" value="ECO:0007669"/>
    <property type="project" value="TreeGrafter"/>
</dbReference>
<dbReference type="PANTHER" id="PTHR10044">
    <property type="entry name" value="INHIBITOR OF APOPTOSIS"/>
    <property type="match status" value="1"/>
</dbReference>
<accession>A0AAW0TF23</accession>
<dbReference type="InterPro" id="IPR001370">
    <property type="entry name" value="BIR_rpt"/>
</dbReference>
<comment type="caution">
    <text evidence="2">The sequence shown here is derived from an EMBL/GenBank/DDBJ whole genome shotgun (WGS) entry which is preliminary data.</text>
</comment>